<keyword evidence="1" id="KW-1185">Reference proteome</keyword>
<evidence type="ECO:0000313" key="1">
    <source>
        <dbReference type="Proteomes" id="UP000504637"/>
    </source>
</evidence>
<protein>
    <submittedName>
        <fullName evidence="2">Uncharacterized protein</fullName>
    </submittedName>
</protein>
<feature type="non-terminal residue" evidence="2">
    <location>
        <position position="1"/>
    </location>
</feature>
<name>A0A6J3MGU3_9PEZI</name>
<feature type="non-terminal residue" evidence="2">
    <location>
        <position position="167"/>
    </location>
</feature>
<organism evidence="2">
    <name type="scientific">Dissoconium aciculare CBS 342.82</name>
    <dbReference type="NCBI Taxonomy" id="1314786"/>
    <lineage>
        <taxon>Eukaryota</taxon>
        <taxon>Fungi</taxon>
        <taxon>Dikarya</taxon>
        <taxon>Ascomycota</taxon>
        <taxon>Pezizomycotina</taxon>
        <taxon>Dothideomycetes</taxon>
        <taxon>Dothideomycetidae</taxon>
        <taxon>Mycosphaerellales</taxon>
        <taxon>Dissoconiaceae</taxon>
        <taxon>Dissoconium</taxon>
    </lineage>
</organism>
<sequence>GFLTGGFAGIVQGVPNGFTYAVACSVQPMILGTAFSFCRTTIVRESTLRNGDLNPNDLIKASAIAGGVSAALVGLVTRGRSHVIPGGIAFSMFAAGGQYFYNGWTAPRPLDDTAKKGFWKRMTENKWSPVKLLNDEEHANLLREKLLNVEVEIALIDDKIAALKAQE</sequence>
<evidence type="ECO:0000313" key="2">
    <source>
        <dbReference type="RefSeq" id="XP_033463940.1"/>
    </source>
</evidence>
<dbReference type="OrthoDB" id="5565730at2759"/>
<proteinExistence type="predicted"/>
<dbReference type="AlphaFoldDB" id="A0A6J3MGU3"/>
<reference evidence="2" key="2">
    <citation type="submission" date="2020-04" db="EMBL/GenBank/DDBJ databases">
        <authorList>
            <consortium name="NCBI Genome Project"/>
        </authorList>
    </citation>
    <scope>NUCLEOTIDE SEQUENCE</scope>
    <source>
        <strain evidence="2">CBS 342.82</strain>
    </source>
</reference>
<reference evidence="2" key="3">
    <citation type="submission" date="2025-08" db="UniProtKB">
        <authorList>
            <consortium name="RefSeq"/>
        </authorList>
    </citation>
    <scope>IDENTIFICATION</scope>
    <source>
        <strain evidence="2">CBS 342.82</strain>
    </source>
</reference>
<dbReference type="Proteomes" id="UP000504637">
    <property type="component" value="Unplaced"/>
</dbReference>
<dbReference type="PANTHER" id="PTHR41390">
    <property type="entry name" value="CHROMOSOME 7, WHOLE GENOME SHOTGUN SEQUENCE"/>
    <property type="match status" value="1"/>
</dbReference>
<dbReference type="PANTHER" id="PTHR41390:SF1">
    <property type="entry name" value="NADH-UBIQUINONE OXIDOREDUCTASE 213 KDA SUBUNIT"/>
    <property type="match status" value="1"/>
</dbReference>
<dbReference type="GeneID" id="54358280"/>
<dbReference type="RefSeq" id="XP_033463940.1">
    <property type="nucleotide sequence ID" value="XM_033600480.1"/>
</dbReference>
<reference evidence="2" key="1">
    <citation type="submission" date="2020-01" db="EMBL/GenBank/DDBJ databases">
        <authorList>
            <consortium name="DOE Joint Genome Institute"/>
            <person name="Haridas S."/>
            <person name="Albert R."/>
            <person name="Binder M."/>
            <person name="Bloem J."/>
            <person name="Labutti K."/>
            <person name="Salamov A."/>
            <person name="Andreopoulos B."/>
            <person name="Baker S.E."/>
            <person name="Barry K."/>
            <person name="Bills G."/>
            <person name="Bluhm B.H."/>
            <person name="Cannon C."/>
            <person name="Castanera R."/>
            <person name="Culley D.E."/>
            <person name="Daum C."/>
            <person name="Ezra D."/>
            <person name="Gonzalez J.B."/>
            <person name="Henrissat B."/>
            <person name="Kuo A."/>
            <person name="Liang C."/>
            <person name="Lipzen A."/>
            <person name="Lutzoni F."/>
            <person name="Magnuson J."/>
            <person name="Mondo S."/>
            <person name="Nolan M."/>
            <person name="Ohm R."/>
            <person name="Pangilinan J."/>
            <person name="Park H.-J."/>
            <person name="Ramirez L."/>
            <person name="Alfaro M."/>
            <person name="Sun H."/>
            <person name="Tritt A."/>
            <person name="Yoshinaga Y."/>
            <person name="Zwiers L.-H."/>
            <person name="Turgeon B.G."/>
            <person name="Goodwin S.B."/>
            <person name="Spatafora J.W."/>
            <person name="Crous P.W."/>
            <person name="Grigoriev I.V."/>
        </authorList>
    </citation>
    <scope>NUCLEOTIDE SEQUENCE</scope>
    <source>
        <strain evidence="2">CBS 342.82</strain>
    </source>
</reference>
<accession>A0A6J3MGU3</accession>
<gene>
    <name evidence="2" type="ORF">K489DRAFT_303572</name>
</gene>